<dbReference type="Proteomes" id="UP001062846">
    <property type="component" value="Chromosome 7"/>
</dbReference>
<comment type="caution">
    <text evidence="1">The sequence shown here is derived from an EMBL/GenBank/DDBJ whole genome shotgun (WGS) entry which is preliminary data.</text>
</comment>
<organism evidence="1 2">
    <name type="scientific">Rhododendron molle</name>
    <name type="common">Chinese azalea</name>
    <name type="synonym">Azalea mollis</name>
    <dbReference type="NCBI Taxonomy" id="49168"/>
    <lineage>
        <taxon>Eukaryota</taxon>
        <taxon>Viridiplantae</taxon>
        <taxon>Streptophyta</taxon>
        <taxon>Embryophyta</taxon>
        <taxon>Tracheophyta</taxon>
        <taxon>Spermatophyta</taxon>
        <taxon>Magnoliopsida</taxon>
        <taxon>eudicotyledons</taxon>
        <taxon>Gunneridae</taxon>
        <taxon>Pentapetalae</taxon>
        <taxon>asterids</taxon>
        <taxon>Ericales</taxon>
        <taxon>Ericaceae</taxon>
        <taxon>Ericoideae</taxon>
        <taxon>Rhodoreae</taxon>
        <taxon>Rhododendron</taxon>
    </lineage>
</organism>
<accession>A0ACC0N260</accession>
<keyword evidence="2" id="KW-1185">Reference proteome</keyword>
<evidence type="ECO:0000313" key="2">
    <source>
        <dbReference type="Proteomes" id="UP001062846"/>
    </source>
</evidence>
<sequence length="254" mass="26506">MSALPSSSSAFSLGSSLYAGSSRESSESLRADECSSSSPPSSSSSSSSQSSSSLSSEVGSRTSLGFFWARCSSSAGLLRTAIRNCSSARATACLAGSLLAATGCELLVCRYDVTTGAGVLAASFFCGGDRVLLLLEVAHPCACIVILCCFQSLGMDNSRLAARVEALEAEMAYYRGEIEELNTQIARLITTIRSLRRAVSNLQDFCFDQLDDKDNPESVPGRESDDSVEDSEGNPKGSDDRSDGANDASDGGSD</sequence>
<protein>
    <submittedName>
        <fullName evidence="1">Uncharacterized protein</fullName>
    </submittedName>
</protein>
<dbReference type="EMBL" id="CM046394">
    <property type="protein sequence ID" value="KAI8546924.1"/>
    <property type="molecule type" value="Genomic_DNA"/>
</dbReference>
<evidence type="ECO:0000313" key="1">
    <source>
        <dbReference type="EMBL" id="KAI8546924.1"/>
    </source>
</evidence>
<reference evidence="1" key="1">
    <citation type="submission" date="2022-02" db="EMBL/GenBank/DDBJ databases">
        <title>Plant Genome Project.</title>
        <authorList>
            <person name="Zhang R.-G."/>
        </authorList>
    </citation>
    <scope>NUCLEOTIDE SEQUENCE</scope>
    <source>
        <strain evidence="1">AT1</strain>
    </source>
</reference>
<gene>
    <name evidence="1" type="ORF">RHMOL_Rhmol07G0157200</name>
</gene>
<proteinExistence type="predicted"/>
<name>A0ACC0N260_RHOML</name>